<proteinExistence type="predicted"/>
<evidence type="ECO:0000256" key="1">
    <source>
        <dbReference type="SAM" id="Phobius"/>
    </source>
</evidence>
<name>A0A7W9M3U8_9PSEU</name>
<feature type="transmembrane region" description="Helical" evidence="1">
    <location>
        <begin position="43"/>
        <end position="64"/>
    </location>
</feature>
<keyword evidence="1" id="KW-0812">Transmembrane</keyword>
<accession>A0A7W9M3U8</accession>
<organism evidence="2 3">
    <name type="scientific">Saccharothrix ecbatanensis</name>
    <dbReference type="NCBI Taxonomy" id="1105145"/>
    <lineage>
        <taxon>Bacteria</taxon>
        <taxon>Bacillati</taxon>
        <taxon>Actinomycetota</taxon>
        <taxon>Actinomycetes</taxon>
        <taxon>Pseudonocardiales</taxon>
        <taxon>Pseudonocardiaceae</taxon>
        <taxon>Saccharothrix</taxon>
    </lineage>
</organism>
<keyword evidence="1" id="KW-0472">Membrane</keyword>
<evidence type="ECO:0000313" key="3">
    <source>
        <dbReference type="Proteomes" id="UP000552097"/>
    </source>
</evidence>
<comment type="caution">
    <text evidence="2">The sequence shown here is derived from an EMBL/GenBank/DDBJ whole genome shotgun (WGS) entry which is preliminary data.</text>
</comment>
<evidence type="ECO:0000313" key="2">
    <source>
        <dbReference type="EMBL" id="MBB5806427.1"/>
    </source>
</evidence>
<dbReference type="RefSeq" id="WP_184925985.1">
    <property type="nucleotide sequence ID" value="NZ_JACHMO010000001.1"/>
</dbReference>
<dbReference type="Proteomes" id="UP000552097">
    <property type="component" value="Unassembled WGS sequence"/>
</dbReference>
<gene>
    <name evidence="2" type="ORF">F4560_006195</name>
</gene>
<keyword evidence="1" id="KW-1133">Transmembrane helix</keyword>
<sequence>MSMSDSRSHVDVIGQVFGEDDLHGFGQGQVPSGQVMEHAGGTVLAQLVIAIVLVSIVPIIIWIINRQRAANDAVLSNRWQEMLAVRAAAPGADLVQVAQVYQWARRGTKAVIVWLETGYRQDSWFEGSRPLPGSILLVRGSTGWGPHNRNPHVFYVQPDQVLRMMPPETSSALARHQRRQAKVSPR</sequence>
<keyword evidence="3" id="KW-1185">Reference proteome</keyword>
<protein>
    <submittedName>
        <fullName evidence="2">Uncharacterized protein</fullName>
    </submittedName>
</protein>
<dbReference type="EMBL" id="JACHMO010000001">
    <property type="protein sequence ID" value="MBB5806427.1"/>
    <property type="molecule type" value="Genomic_DNA"/>
</dbReference>
<dbReference type="AlphaFoldDB" id="A0A7W9M3U8"/>
<reference evidence="2 3" key="1">
    <citation type="submission" date="2020-08" db="EMBL/GenBank/DDBJ databases">
        <title>Sequencing the genomes of 1000 actinobacteria strains.</title>
        <authorList>
            <person name="Klenk H.-P."/>
        </authorList>
    </citation>
    <scope>NUCLEOTIDE SEQUENCE [LARGE SCALE GENOMIC DNA]</scope>
    <source>
        <strain evidence="2 3">DSM 45486</strain>
    </source>
</reference>